<evidence type="ECO:0000256" key="9">
    <source>
        <dbReference type="ARBA" id="ARBA00023136"/>
    </source>
</evidence>
<comment type="similarity">
    <text evidence="2">Belongs to the glycosyltransferase 31 family.</text>
</comment>
<evidence type="ECO:0000256" key="2">
    <source>
        <dbReference type="ARBA" id="ARBA00008661"/>
    </source>
</evidence>
<dbReference type="Gene3D" id="3.90.550.50">
    <property type="match status" value="1"/>
</dbReference>
<keyword evidence="5" id="KW-0812">Transmembrane</keyword>
<dbReference type="AlphaFoldDB" id="A0A1W0XE48"/>
<dbReference type="GO" id="GO:0016758">
    <property type="term" value="F:hexosyltransferase activity"/>
    <property type="evidence" value="ECO:0007669"/>
    <property type="project" value="InterPro"/>
</dbReference>
<keyword evidence="8" id="KW-0333">Golgi apparatus</keyword>
<comment type="subcellular location">
    <subcellularLocation>
        <location evidence="1">Golgi apparatus membrane</location>
        <topology evidence="1">Single-pass type II membrane protein</topology>
    </subcellularLocation>
</comment>
<dbReference type="PANTHER" id="PTHR11214:SF3">
    <property type="entry name" value="BETA-1,3-GALACTOSYLTRANSFERASE 6"/>
    <property type="match status" value="1"/>
</dbReference>
<gene>
    <name evidence="11" type="ORF">BV898_00577</name>
</gene>
<name>A0A1W0XE48_HYPEX</name>
<evidence type="ECO:0000256" key="8">
    <source>
        <dbReference type="ARBA" id="ARBA00023034"/>
    </source>
</evidence>
<protein>
    <submittedName>
        <fullName evidence="11">Beta-1,3-galactosyltransferase 5</fullName>
    </submittedName>
</protein>
<proteinExistence type="inferred from homology"/>
<dbReference type="GO" id="GO:0000139">
    <property type="term" value="C:Golgi membrane"/>
    <property type="evidence" value="ECO:0007669"/>
    <property type="project" value="UniProtKB-SubCell"/>
</dbReference>
<dbReference type="EMBL" id="MTYJ01000002">
    <property type="protein sequence ID" value="OQV25642.1"/>
    <property type="molecule type" value="Genomic_DNA"/>
</dbReference>
<keyword evidence="6" id="KW-0735">Signal-anchor</keyword>
<evidence type="ECO:0000256" key="6">
    <source>
        <dbReference type="ARBA" id="ARBA00022968"/>
    </source>
</evidence>
<comment type="caution">
    <text evidence="11">The sequence shown here is derived from an EMBL/GenBank/DDBJ whole genome shotgun (WGS) entry which is preliminary data.</text>
</comment>
<evidence type="ECO:0000256" key="1">
    <source>
        <dbReference type="ARBA" id="ARBA00004323"/>
    </source>
</evidence>
<keyword evidence="7" id="KW-1133">Transmembrane helix</keyword>
<evidence type="ECO:0000256" key="10">
    <source>
        <dbReference type="ARBA" id="ARBA00023180"/>
    </source>
</evidence>
<reference evidence="12" key="1">
    <citation type="submission" date="2017-01" db="EMBL/GenBank/DDBJ databases">
        <title>Comparative genomics of anhydrobiosis in the tardigrade Hypsibius dujardini.</title>
        <authorList>
            <person name="Yoshida Y."/>
            <person name="Koutsovoulos G."/>
            <person name="Laetsch D."/>
            <person name="Stevens L."/>
            <person name="Kumar S."/>
            <person name="Horikawa D."/>
            <person name="Ishino K."/>
            <person name="Komine S."/>
            <person name="Tomita M."/>
            <person name="Blaxter M."/>
            <person name="Arakawa K."/>
        </authorList>
    </citation>
    <scope>NUCLEOTIDE SEQUENCE [LARGE SCALE GENOMIC DNA]</scope>
    <source>
        <strain evidence="12">Z151</strain>
    </source>
</reference>
<evidence type="ECO:0000313" key="12">
    <source>
        <dbReference type="Proteomes" id="UP000192578"/>
    </source>
</evidence>
<dbReference type="InterPro" id="IPR002659">
    <property type="entry name" value="Glyco_trans_31"/>
</dbReference>
<evidence type="ECO:0000256" key="5">
    <source>
        <dbReference type="ARBA" id="ARBA00022692"/>
    </source>
</evidence>
<organism evidence="11 12">
    <name type="scientific">Hypsibius exemplaris</name>
    <name type="common">Freshwater tardigrade</name>
    <dbReference type="NCBI Taxonomy" id="2072580"/>
    <lineage>
        <taxon>Eukaryota</taxon>
        <taxon>Metazoa</taxon>
        <taxon>Ecdysozoa</taxon>
        <taxon>Tardigrada</taxon>
        <taxon>Eutardigrada</taxon>
        <taxon>Parachela</taxon>
        <taxon>Hypsibioidea</taxon>
        <taxon>Hypsibiidae</taxon>
        <taxon>Hypsibius</taxon>
    </lineage>
</organism>
<keyword evidence="3" id="KW-0328">Glycosyltransferase</keyword>
<dbReference type="FunFam" id="3.90.550.50:FF:000001">
    <property type="entry name" value="Hexosyltransferase"/>
    <property type="match status" value="1"/>
</dbReference>
<dbReference type="Proteomes" id="UP000192578">
    <property type="component" value="Unassembled WGS sequence"/>
</dbReference>
<keyword evidence="10" id="KW-0325">Glycoprotein</keyword>
<keyword evidence="4" id="KW-0808">Transferase</keyword>
<dbReference type="PANTHER" id="PTHR11214">
    <property type="entry name" value="BETA-1,3-N-ACETYLGLUCOSAMINYLTRANSFERASE"/>
    <property type="match status" value="1"/>
</dbReference>
<dbReference type="OrthoDB" id="115198at2759"/>
<evidence type="ECO:0000256" key="7">
    <source>
        <dbReference type="ARBA" id="ARBA00022989"/>
    </source>
</evidence>
<accession>A0A1W0XE48</accession>
<sequence length="569" mass="65790">MRKMVYDCHIGELFCSFLGLASLGLAFTGMTRQQLRQLNGRRKYSQSAVFLSDTAIIGPLAGCQIRHGAPGTIVIAFKLRIDNQKNRRIIREQWRNPVEAVCSFKLIFASSRSFDGASTNASEDDVFWHGETVDWKALLFSWMRRECPLVTVVFVAERITTRSAITQLQSLIGHILQPQLLGEKISSVAEDFTECANKALWSSRQNKLIIMNKNYQEPSVLESLRQYDMEDTEYIRYLLMEKQDRIVNPDKYGFLNLNLDFCNPELTSSDPELTSSTSETTFMIVFTHSQAKNFGLRSKIRQTWGSKAVLRRNQVLNFFVLGLPQSDDVQEKVRQEQLKHGDLVQGSFRDSYRLLPSKHRTALKYLDTYCKNSTYKYVLKADDDIVLDIDGFGRYMRDLDRRTKPPFTKTFLCAHLAEEDTVLRNESLKWFITPEEYPGRIYPPYCFGNAYIMTRDLVPLLYNTSLYTRNFWVDDVYFSGFVAENVPDVTHAQLPFQFPILTKIVPPEVIVERNKWVVHTWQDEDAFDAYWFGFQSRYDQDIRKSFSAGVKHRTGLDVPDSIFNVVLAS</sequence>
<evidence type="ECO:0000313" key="11">
    <source>
        <dbReference type="EMBL" id="OQV25642.1"/>
    </source>
</evidence>
<dbReference type="GO" id="GO:0006493">
    <property type="term" value="P:protein O-linked glycosylation"/>
    <property type="evidence" value="ECO:0007669"/>
    <property type="project" value="TreeGrafter"/>
</dbReference>
<dbReference type="Pfam" id="PF01762">
    <property type="entry name" value="Galactosyl_T"/>
    <property type="match status" value="1"/>
</dbReference>
<evidence type="ECO:0000256" key="3">
    <source>
        <dbReference type="ARBA" id="ARBA00022676"/>
    </source>
</evidence>
<keyword evidence="12" id="KW-1185">Reference proteome</keyword>
<evidence type="ECO:0000256" key="4">
    <source>
        <dbReference type="ARBA" id="ARBA00022679"/>
    </source>
</evidence>
<keyword evidence="9" id="KW-0472">Membrane</keyword>